<dbReference type="SUPFAM" id="SSF52172">
    <property type="entry name" value="CheY-like"/>
    <property type="match status" value="1"/>
</dbReference>
<dbReference type="PANTHER" id="PTHR32071:SF113">
    <property type="entry name" value="ALGINATE BIOSYNTHESIS TRANSCRIPTIONAL REGULATORY PROTEIN ALGB"/>
    <property type="match status" value="1"/>
</dbReference>
<dbReference type="SMART" id="SM00382">
    <property type="entry name" value="AAA"/>
    <property type="match status" value="1"/>
</dbReference>
<dbReference type="PROSITE" id="PS50045">
    <property type="entry name" value="SIGMA54_INTERACT_4"/>
    <property type="match status" value="1"/>
</dbReference>
<dbReference type="GO" id="GO:0005524">
    <property type="term" value="F:ATP binding"/>
    <property type="evidence" value="ECO:0007669"/>
    <property type="project" value="UniProtKB-KW"/>
</dbReference>
<feature type="modified residue" description="4-aspartylphosphate" evidence="7">
    <location>
        <position position="52"/>
    </location>
</feature>
<proteinExistence type="predicted"/>
<dbReference type="SUPFAM" id="SSF52540">
    <property type="entry name" value="P-loop containing nucleoside triphosphate hydrolases"/>
    <property type="match status" value="1"/>
</dbReference>
<dbReference type="Proteomes" id="UP000298324">
    <property type="component" value="Unassembled WGS sequence"/>
</dbReference>
<keyword evidence="5" id="KW-0804">Transcription</keyword>
<evidence type="ECO:0000256" key="4">
    <source>
        <dbReference type="ARBA" id="ARBA00023015"/>
    </source>
</evidence>
<reference evidence="10 11" key="1">
    <citation type="journal article" date="2018" name="Environ. Microbiol.">
        <title>Novel energy conservation strategies and behaviour of Pelotomaculum schinkii driving syntrophic propionate catabolism.</title>
        <authorList>
            <person name="Hidalgo-Ahumada C.A.P."/>
            <person name="Nobu M.K."/>
            <person name="Narihiro T."/>
            <person name="Tamaki H."/>
            <person name="Liu W.T."/>
            <person name="Kamagata Y."/>
            <person name="Stams A.J.M."/>
            <person name="Imachi H."/>
            <person name="Sousa D.Z."/>
        </authorList>
    </citation>
    <scope>NUCLEOTIDE SEQUENCE [LARGE SCALE GENOMIC DNA]</scope>
    <source>
        <strain evidence="10 11">HH</strain>
    </source>
</reference>
<evidence type="ECO:0000259" key="9">
    <source>
        <dbReference type="PROSITE" id="PS50110"/>
    </source>
</evidence>
<dbReference type="PANTHER" id="PTHR32071">
    <property type="entry name" value="TRANSCRIPTIONAL REGULATORY PROTEIN"/>
    <property type="match status" value="1"/>
</dbReference>
<dbReference type="InterPro" id="IPR011006">
    <property type="entry name" value="CheY-like_superfamily"/>
</dbReference>
<evidence type="ECO:0000256" key="2">
    <source>
        <dbReference type="ARBA" id="ARBA00022741"/>
    </source>
</evidence>
<name>A0A4Y7RG18_9FIRM</name>
<evidence type="ECO:0000313" key="10">
    <source>
        <dbReference type="EMBL" id="TEB07642.1"/>
    </source>
</evidence>
<evidence type="ECO:0000256" key="6">
    <source>
        <dbReference type="ARBA" id="ARBA00024867"/>
    </source>
</evidence>
<accession>A0A4Y7RG18</accession>
<dbReference type="Pfam" id="PF00158">
    <property type="entry name" value="Sigma54_activat"/>
    <property type="match status" value="1"/>
</dbReference>
<evidence type="ECO:0000256" key="1">
    <source>
        <dbReference type="ARBA" id="ARBA00018672"/>
    </source>
</evidence>
<dbReference type="SMART" id="SM00448">
    <property type="entry name" value="REC"/>
    <property type="match status" value="1"/>
</dbReference>
<keyword evidence="7" id="KW-0597">Phosphoprotein</keyword>
<dbReference type="InterPro" id="IPR058031">
    <property type="entry name" value="AAA_lid_NorR"/>
</dbReference>
<dbReference type="GO" id="GO:0000160">
    <property type="term" value="P:phosphorelay signal transduction system"/>
    <property type="evidence" value="ECO:0007669"/>
    <property type="project" value="InterPro"/>
</dbReference>
<dbReference type="CDD" id="cd00009">
    <property type="entry name" value="AAA"/>
    <property type="match status" value="1"/>
</dbReference>
<evidence type="ECO:0000259" key="8">
    <source>
        <dbReference type="PROSITE" id="PS50045"/>
    </source>
</evidence>
<keyword evidence="4" id="KW-0805">Transcription regulation</keyword>
<keyword evidence="2" id="KW-0547">Nucleotide-binding</keyword>
<dbReference type="GO" id="GO:0006355">
    <property type="term" value="P:regulation of DNA-templated transcription"/>
    <property type="evidence" value="ECO:0007669"/>
    <property type="project" value="InterPro"/>
</dbReference>
<dbReference type="InterPro" id="IPR027417">
    <property type="entry name" value="P-loop_NTPase"/>
</dbReference>
<dbReference type="InterPro" id="IPR025662">
    <property type="entry name" value="Sigma_54_int_dom_ATP-bd_1"/>
</dbReference>
<gene>
    <name evidence="10" type="primary">zraR_2</name>
    <name evidence="10" type="ORF">Psch_01197</name>
</gene>
<dbReference type="Gene3D" id="3.40.50.2300">
    <property type="match status" value="1"/>
</dbReference>
<dbReference type="InterPro" id="IPR003593">
    <property type="entry name" value="AAA+_ATPase"/>
</dbReference>
<sequence length="484" mass="54393">MTFRILVVDDEIEIGEFFTFLLEPYHYKVTVAVNGAQAREAFKESYHLAIIDLKLPDTDGITLLRELKSLQPDCESIIMTGYSTVKSAVEAIQLGAFDYIEKPFSDLSELESVISQALNRSTVKNETFEQGNQVLASVGLVTGPSEEMRRLLLVAEKLAKKDVTILIRGETGTGKDVLAHFIHAISSRADKPFLAVNCGALPENLLESELFGYEKGAFTGASNQKKGIFELAHRGTLFLDEIGDASNSIQVKLLRVLETGELLRLGGQKPIHVDVRILAATNANLEELMRLKRFREDLFYRLEVVTLTLPPLRDRKEDILFLTEHFMVRHFPPGRVPSLSTEALNILKSYNWPGNIRELANMIAKIAAVCDSTVILPEHLPLNISKKGLISGTERQPQIEPQVKPVENLFAEMEGKLTNFIEAMNFDSGFDLPWFLENFKQMEITATQLIIERSLKEAKGHYPTAAEILKTTPRALRYLKKEKH</sequence>
<keyword evidence="11" id="KW-1185">Reference proteome</keyword>
<evidence type="ECO:0000256" key="5">
    <source>
        <dbReference type="ARBA" id="ARBA00023163"/>
    </source>
</evidence>
<feature type="domain" description="Response regulatory" evidence="9">
    <location>
        <begin position="4"/>
        <end position="117"/>
    </location>
</feature>
<dbReference type="InterPro" id="IPR002078">
    <property type="entry name" value="Sigma_54_int"/>
</dbReference>
<keyword evidence="3" id="KW-0067">ATP-binding</keyword>
<dbReference type="PROSITE" id="PS00688">
    <property type="entry name" value="SIGMA54_INTERACT_3"/>
    <property type="match status" value="1"/>
</dbReference>
<dbReference type="InterPro" id="IPR025944">
    <property type="entry name" value="Sigma_54_int_dom_CS"/>
</dbReference>
<evidence type="ECO:0000256" key="3">
    <source>
        <dbReference type="ARBA" id="ARBA00022840"/>
    </source>
</evidence>
<feature type="domain" description="Sigma-54 factor interaction" evidence="8">
    <location>
        <begin position="141"/>
        <end position="368"/>
    </location>
</feature>
<dbReference type="Pfam" id="PF00072">
    <property type="entry name" value="Response_reg"/>
    <property type="match status" value="1"/>
</dbReference>
<dbReference type="AlphaFoldDB" id="A0A4Y7RG18"/>
<protein>
    <recommendedName>
        <fullName evidence="1">Stage 0 sporulation protein A homolog</fullName>
    </recommendedName>
</protein>
<dbReference type="EMBL" id="QFGA01000001">
    <property type="protein sequence ID" value="TEB07642.1"/>
    <property type="molecule type" value="Genomic_DNA"/>
</dbReference>
<dbReference type="RefSeq" id="WP_134219213.1">
    <property type="nucleotide sequence ID" value="NZ_QFGA01000001.1"/>
</dbReference>
<evidence type="ECO:0000256" key="7">
    <source>
        <dbReference type="PROSITE-ProRule" id="PRU00169"/>
    </source>
</evidence>
<dbReference type="InterPro" id="IPR001789">
    <property type="entry name" value="Sig_transdc_resp-reg_receiver"/>
</dbReference>
<dbReference type="FunFam" id="3.40.50.300:FF:000006">
    <property type="entry name" value="DNA-binding transcriptional regulator NtrC"/>
    <property type="match status" value="1"/>
</dbReference>
<comment type="function">
    <text evidence="6">May play the central regulatory role in sporulation. It may be an element of the effector pathway responsible for the activation of sporulation genes in response to nutritional stress. Spo0A may act in concert with spo0H (a sigma factor) to control the expression of some genes that are critical to the sporulation process.</text>
</comment>
<organism evidence="10 11">
    <name type="scientific">Pelotomaculum schinkii</name>
    <dbReference type="NCBI Taxonomy" id="78350"/>
    <lineage>
        <taxon>Bacteria</taxon>
        <taxon>Bacillati</taxon>
        <taxon>Bacillota</taxon>
        <taxon>Clostridia</taxon>
        <taxon>Eubacteriales</taxon>
        <taxon>Desulfotomaculaceae</taxon>
        <taxon>Pelotomaculum</taxon>
    </lineage>
</organism>
<dbReference type="Pfam" id="PF25601">
    <property type="entry name" value="AAA_lid_14"/>
    <property type="match status" value="1"/>
</dbReference>
<dbReference type="PROSITE" id="PS50110">
    <property type="entry name" value="RESPONSE_REGULATORY"/>
    <property type="match status" value="1"/>
</dbReference>
<comment type="caution">
    <text evidence="10">The sequence shown here is derived from an EMBL/GenBank/DDBJ whole genome shotgun (WGS) entry which is preliminary data.</text>
</comment>
<dbReference type="Gene3D" id="3.40.50.300">
    <property type="entry name" value="P-loop containing nucleotide triphosphate hydrolases"/>
    <property type="match status" value="1"/>
</dbReference>
<dbReference type="PROSITE" id="PS00675">
    <property type="entry name" value="SIGMA54_INTERACT_1"/>
    <property type="match status" value="1"/>
</dbReference>
<dbReference type="Gene3D" id="1.10.8.60">
    <property type="match status" value="1"/>
</dbReference>
<evidence type="ECO:0000313" key="11">
    <source>
        <dbReference type="Proteomes" id="UP000298324"/>
    </source>
</evidence>